<comment type="caution">
    <text evidence="2">The sequence shown here is derived from an EMBL/GenBank/DDBJ whole genome shotgun (WGS) entry which is preliminary data.</text>
</comment>
<reference evidence="3" key="1">
    <citation type="submission" date="2012-11" db="EMBL/GenBank/DDBJ databases">
        <authorList>
            <person name="Lucero-Rivera Y.E."/>
            <person name="Tovar-Ramirez D."/>
        </authorList>
    </citation>
    <scope>NUCLEOTIDE SEQUENCE [LARGE SCALE GENOMIC DNA]</scope>
    <source>
        <strain evidence="3">Araruama</strain>
    </source>
</reference>
<dbReference type="EMBL" id="ATBP01000409">
    <property type="protein sequence ID" value="ETR70532.1"/>
    <property type="molecule type" value="Genomic_DNA"/>
</dbReference>
<dbReference type="AlphaFoldDB" id="A0A1V1P6L8"/>
<dbReference type="InterPro" id="IPR004839">
    <property type="entry name" value="Aminotransferase_I/II_large"/>
</dbReference>
<dbReference type="PANTHER" id="PTHR42691">
    <property type="entry name" value="ASPARTATE AMINOTRANSFERASE YHDR-RELATED"/>
    <property type="match status" value="1"/>
</dbReference>
<protein>
    <submittedName>
        <fullName evidence="2">Aspartate aminotransferase</fullName>
    </submittedName>
</protein>
<keyword evidence="2" id="KW-0032">Aminotransferase</keyword>
<dbReference type="PANTHER" id="PTHR42691:SF1">
    <property type="entry name" value="ASPARTATE AMINOTRANSFERASE YHDR-RELATED"/>
    <property type="match status" value="1"/>
</dbReference>
<accession>A0A1V1P6L8</accession>
<dbReference type="InterPro" id="IPR015424">
    <property type="entry name" value="PyrdxlP-dep_Trfase"/>
</dbReference>
<dbReference type="Proteomes" id="UP000189670">
    <property type="component" value="Unassembled WGS sequence"/>
</dbReference>
<name>A0A1V1P6L8_9BACT</name>
<keyword evidence="2" id="KW-0808">Transferase</keyword>
<feature type="domain" description="Aminotransferase class I/classII large" evidence="1">
    <location>
        <begin position="2"/>
        <end position="70"/>
    </location>
</feature>
<dbReference type="GO" id="GO:0008483">
    <property type="term" value="F:transaminase activity"/>
    <property type="evidence" value="ECO:0007669"/>
    <property type="project" value="UniProtKB-KW"/>
</dbReference>
<dbReference type="InterPro" id="IPR015422">
    <property type="entry name" value="PyrdxlP-dep_Trfase_small"/>
</dbReference>
<dbReference type="GO" id="GO:0030170">
    <property type="term" value="F:pyridoxal phosphate binding"/>
    <property type="evidence" value="ECO:0007669"/>
    <property type="project" value="InterPro"/>
</dbReference>
<gene>
    <name evidence="2" type="ORF">OMM_08746</name>
</gene>
<dbReference type="Gene3D" id="3.90.1150.10">
    <property type="entry name" value="Aspartate Aminotransferase, domain 1"/>
    <property type="match status" value="1"/>
</dbReference>
<sequence length="81" mass="8796">MCDGLKHAGYEFTVPKGAFYLFPKSAVPDDVAFVNALQAENILAVPGSGFGCPGHFRLSFCIPDDTIVRAMPGFEKVIKQF</sequence>
<organism evidence="2 3">
    <name type="scientific">Candidatus Magnetoglobus multicellularis str. Araruama</name>
    <dbReference type="NCBI Taxonomy" id="890399"/>
    <lineage>
        <taxon>Bacteria</taxon>
        <taxon>Pseudomonadati</taxon>
        <taxon>Thermodesulfobacteriota</taxon>
        <taxon>Desulfobacteria</taxon>
        <taxon>Desulfobacterales</taxon>
        <taxon>Desulfobacteraceae</taxon>
        <taxon>Candidatus Magnetoglobus</taxon>
    </lineage>
</organism>
<evidence type="ECO:0000313" key="3">
    <source>
        <dbReference type="Proteomes" id="UP000189670"/>
    </source>
</evidence>
<dbReference type="Pfam" id="PF00155">
    <property type="entry name" value="Aminotran_1_2"/>
    <property type="match status" value="1"/>
</dbReference>
<evidence type="ECO:0000259" key="1">
    <source>
        <dbReference type="Pfam" id="PF00155"/>
    </source>
</evidence>
<dbReference type="SUPFAM" id="SSF53383">
    <property type="entry name" value="PLP-dependent transferases"/>
    <property type="match status" value="1"/>
</dbReference>
<evidence type="ECO:0000313" key="2">
    <source>
        <dbReference type="EMBL" id="ETR70532.1"/>
    </source>
</evidence>
<proteinExistence type="predicted"/>